<reference evidence="3" key="1">
    <citation type="submission" date="2020-10" db="EMBL/GenBank/DDBJ databases">
        <authorList>
            <person name="Gilroy R."/>
        </authorList>
    </citation>
    <scope>NUCLEOTIDE SEQUENCE</scope>
    <source>
        <strain evidence="3">2889</strain>
    </source>
</reference>
<feature type="compositionally biased region" description="Polar residues" evidence="1">
    <location>
        <begin position="71"/>
        <end position="86"/>
    </location>
</feature>
<comment type="caution">
    <text evidence="3">The sequence shown here is derived from an EMBL/GenBank/DDBJ whole genome shotgun (WGS) entry which is preliminary data.</text>
</comment>
<feature type="region of interest" description="Disordered" evidence="1">
    <location>
        <begin position="71"/>
        <end position="120"/>
    </location>
</feature>
<dbReference type="Proteomes" id="UP000823612">
    <property type="component" value="Unassembled WGS sequence"/>
</dbReference>
<name>A0A9D9H189_9BACT</name>
<evidence type="ECO:0000256" key="2">
    <source>
        <dbReference type="SAM" id="SignalP"/>
    </source>
</evidence>
<dbReference type="EMBL" id="JADIMZ010000011">
    <property type="protein sequence ID" value="MBO8431812.1"/>
    <property type="molecule type" value="Genomic_DNA"/>
</dbReference>
<feature type="signal peptide" evidence="2">
    <location>
        <begin position="1"/>
        <end position="19"/>
    </location>
</feature>
<reference evidence="3" key="2">
    <citation type="journal article" date="2021" name="PeerJ">
        <title>Extensive microbial diversity within the chicken gut microbiome revealed by metagenomics and culture.</title>
        <authorList>
            <person name="Gilroy R."/>
            <person name="Ravi A."/>
            <person name="Getino M."/>
            <person name="Pursley I."/>
            <person name="Horton D.L."/>
            <person name="Alikhan N.F."/>
            <person name="Baker D."/>
            <person name="Gharbi K."/>
            <person name="Hall N."/>
            <person name="Watson M."/>
            <person name="Adriaenssens E.M."/>
            <person name="Foster-Nyarko E."/>
            <person name="Jarju S."/>
            <person name="Secka A."/>
            <person name="Antonio M."/>
            <person name="Oren A."/>
            <person name="Chaudhuri R.R."/>
            <person name="La Ragione R."/>
            <person name="Hildebrand F."/>
            <person name="Pallen M.J."/>
        </authorList>
    </citation>
    <scope>NUCLEOTIDE SEQUENCE</scope>
    <source>
        <strain evidence="3">2889</strain>
    </source>
</reference>
<feature type="compositionally biased region" description="Pro residues" evidence="1">
    <location>
        <begin position="90"/>
        <end position="117"/>
    </location>
</feature>
<sequence length="250" mass="27484">MKYIVTFTLFLLSVAGLFAQDIINTVDGKQIESIVIEIGVTEISYRNWNNPNGPTYKILKKDVSKINYRNGFTDTFNESGQPVQSKEQTPPAPKPDPQPAQPEPQPTPPPAPAPKPQSPQQITATFVNGNLYDANGSKLSEYAQRAYLDNMYDAWVRAKRKNTAGEVLCIIGSTFCAMGIVFGCIPDAVDPSAVWGTIVPGLVLDAIGIPLCITGKKQMERIYYDKTRARNQAYLTFGSQRFGTGVALQF</sequence>
<dbReference type="AlphaFoldDB" id="A0A9D9H189"/>
<gene>
    <name evidence="3" type="ORF">IAB08_00755</name>
</gene>
<feature type="chain" id="PRO_5038364262" evidence="2">
    <location>
        <begin position="20"/>
        <end position="250"/>
    </location>
</feature>
<proteinExistence type="predicted"/>
<evidence type="ECO:0000313" key="3">
    <source>
        <dbReference type="EMBL" id="MBO8431812.1"/>
    </source>
</evidence>
<organism evidence="3 4">
    <name type="scientific">Candidatus Pullibacteroides excrementavium</name>
    <dbReference type="NCBI Taxonomy" id="2840905"/>
    <lineage>
        <taxon>Bacteria</taxon>
        <taxon>Pseudomonadati</taxon>
        <taxon>Bacteroidota</taxon>
        <taxon>Bacteroidia</taxon>
        <taxon>Bacteroidales</taxon>
        <taxon>Candidatus Pullibacteroides</taxon>
    </lineage>
</organism>
<evidence type="ECO:0000256" key="1">
    <source>
        <dbReference type="SAM" id="MobiDB-lite"/>
    </source>
</evidence>
<protein>
    <submittedName>
        <fullName evidence="3">Uncharacterized protein</fullName>
    </submittedName>
</protein>
<accession>A0A9D9H189</accession>
<keyword evidence="2" id="KW-0732">Signal</keyword>
<evidence type="ECO:0000313" key="4">
    <source>
        <dbReference type="Proteomes" id="UP000823612"/>
    </source>
</evidence>